<dbReference type="EMBL" id="CAFBOR010000023">
    <property type="protein sequence ID" value="CAB4979745.1"/>
    <property type="molecule type" value="Genomic_DNA"/>
</dbReference>
<dbReference type="AlphaFoldDB" id="A0A6J6MNR1"/>
<gene>
    <name evidence="2" type="ORF">UFOPK2242_01631</name>
    <name evidence="3" type="ORF">UFOPK3317_01052</name>
    <name evidence="4" type="ORF">UFOPK3974_00289</name>
    <name evidence="5" type="ORF">UFOPK4071_00437</name>
</gene>
<sequence>MLLPSPTTQLCKEEFQIEALNTLHGYWGYFSIVANAVAGIAALLAWRIERLRGRTVWALTIAAEVAILIQVLLGVILVASNKYEAPRFHMFYGFVIFITVGLLFQYRASMRGRLEMLYGFGGLFVMGLGIRAVLQVVT</sequence>
<protein>
    <submittedName>
        <fullName evidence="2">Unannotated protein</fullName>
    </submittedName>
</protein>
<evidence type="ECO:0000313" key="3">
    <source>
        <dbReference type="EMBL" id="CAB4874111.1"/>
    </source>
</evidence>
<evidence type="ECO:0000313" key="5">
    <source>
        <dbReference type="EMBL" id="CAB5005642.1"/>
    </source>
</evidence>
<dbReference type="EMBL" id="CAFBPF010000037">
    <property type="protein sequence ID" value="CAB5005642.1"/>
    <property type="molecule type" value="Genomic_DNA"/>
</dbReference>
<accession>A0A6J6MNR1</accession>
<dbReference type="EMBL" id="CAFBLK010000187">
    <property type="protein sequence ID" value="CAB4874111.1"/>
    <property type="molecule type" value="Genomic_DNA"/>
</dbReference>
<keyword evidence="1" id="KW-1133">Transmembrane helix</keyword>
<evidence type="ECO:0000313" key="4">
    <source>
        <dbReference type="EMBL" id="CAB4979745.1"/>
    </source>
</evidence>
<feature type="transmembrane region" description="Helical" evidence="1">
    <location>
        <begin position="26"/>
        <end position="44"/>
    </location>
</feature>
<feature type="transmembrane region" description="Helical" evidence="1">
    <location>
        <begin position="56"/>
        <end position="79"/>
    </location>
</feature>
<keyword evidence="1" id="KW-0812">Transmembrane</keyword>
<evidence type="ECO:0000256" key="1">
    <source>
        <dbReference type="SAM" id="Phobius"/>
    </source>
</evidence>
<dbReference type="EMBL" id="CAEZWM010000281">
    <property type="protein sequence ID" value="CAB4674063.1"/>
    <property type="molecule type" value="Genomic_DNA"/>
</dbReference>
<evidence type="ECO:0000313" key="2">
    <source>
        <dbReference type="EMBL" id="CAB4674063.1"/>
    </source>
</evidence>
<name>A0A6J6MNR1_9ZZZZ</name>
<organism evidence="2">
    <name type="scientific">freshwater metagenome</name>
    <dbReference type="NCBI Taxonomy" id="449393"/>
    <lineage>
        <taxon>unclassified sequences</taxon>
        <taxon>metagenomes</taxon>
        <taxon>ecological metagenomes</taxon>
    </lineage>
</organism>
<proteinExistence type="predicted"/>
<feature type="transmembrane region" description="Helical" evidence="1">
    <location>
        <begin position="85"/>
        <end position="104"/>
    </location>
</feature>
<feature type="transmembrane region" description="Helical" evidence="1">
    <location>
        <begin position="116"/>
        <end position="134"/>
    </location>
</feature>
<keyword evidence="1" id="KW-0472">Membrane</keyword>
<reference evidence="2" key="1">
    <citation type="submission" date="2020-05" db="EMBL/GenBank/DDBJ databases">
        <authorList>
            <person name="Chiriac C."/>
            <person name="Salcher M."/>
            <person name="Ghai R."/>
            <person name="Kavagutti S V."/>
        </authorList>
    </citation>
    <scope>NUCLEOTIDE SEQUENCE</scope>
</reference>